<proteinExistence type="inferred from homology"/>
<dbReference type="RefSeq" id="WP_133179928.1">
    <property type="nucleotide sequence ID" value="NZ_SMOD01000002.1"/>
</dbReference>
<comment type="caution">
    <text evidence="6">The sequence shown here is derived from an EMBL/GenBank/DDBJ whole genome shotgun (WGS) entry which is preliminary data.</text>
</comment>
<organism evidence="6 7">
    <name type="scientific">Paraburkholderia guartelaensis</name>
    <dbReference type="NCBI Taxonomy" id="2546446"/>
    <lineage>
        <taxon>Bacteria</taxon>
        <taxon>Pseudomonadati</taxon>
        <taxon>Pseudomonadota</taxon>
        <taxon>Betaproteobacteria</taxon>
        <taxon>Burkholderiales</taxon>
        <taxon>Burkholderiaceae</taxon>
        <taxon>Paraburkholderia</taxon>
    </lineage>
</organism>
<protein>
    <submittedName>
        <fullName evidence="6">Aldehyde-activating protein</fullName>
    </submittedName>
</protein>
<dbReference type="Gene3D" id="3.90.1590.10">
    <property type="entry name" value="glutathione-dependent formaldehyde- activating enzyme (gfa)"/>
    <property type="match status" value="1"/>
</dbReference>
<feature type="domain" description="CENP-V/GFA" evidence="5">
    <location>
        <begin position="5"/>
        <end position="122"/>
    </location>
</feature>
<evidence type="ECO:0000256" key="1">
    <source>
        <dbReference type="ARBA" id="ARBA00005495"/>
    </source>
</evidence>
<evidence type="ECO:0000256" key="2">
    <source>
        <dbReference type="ARBA" id="ARBA00022723"/>
    </source>
</evidence>
<evidence type="ECO:0000313" key="6">
    <source>
        <dbReference type="EMBL" id="TDG10270.1"/>
    </source>
</evidence>
<keyword evidence="4" id="KW-0456">Lyase</keyword>
<dbReference type="Proteomes" id="UP000295606">
    <property type="component" value="Unassembled WGS sequence"/>
</dbReference>
<dbReference type="OrthoDB" id="327703at2"/>
<dbReference type="SUPFAM" id="SSF51316">
    <property type="entry name" value="Mss4-like"/>
    <property type="match status" value="1"/>
</dbReference>
<name>A0A4R5LKJ9_9BURK</name>
<dbReference type="EMBL" id="SMOD01000002">
    <property type="protein sequence ID" value="TDG10270.1"/>
    <property type="molecule type" value="Genomic_DNA"/>
</dbReference>
<gene>
    <name evidence="6" type="ORF">E1N52_02620</name>
</gene>
<dbReference type="InterPro" id="IPR006913">
    <property type="entry name" value="CENP-V/GFA"/>
</dbReference>
<dbReference type="GO" id="GO:0046872">
    <property type="term" value="F:metal ion binding"/>
    <property type="evidence" value="ECO:0007669"/>
    <property type="project" value="UniProtKB-KW"/>
</dbReference>
<evidence type="ECO:0000259" key="5">
    <source>
        <dbReference type="PROSITE" id="PS51891"/>
    </source>
</evidence>
<sequence length="137" mass="15156">MPKKYAGRCACGAVKFEFSADPTFIADCYCLDCQKASGGVMATFFGIPADDFTLLSGQPRSFSYIADSGKRIDRNFCPECGSRLFSNNSGAFPGTVFVMIGSLDNPDGIHPVLEMYTKRRYKWLNHLDVPQFPNMPT</sequence>
<evidence type="ECO:0000313" key="7">
    <source>
        <dbReference type="Proteomes" id="UP000295606"/>
    </source>
</evidence>
<reference evidence="6 7" key="1">
    <citation type="submission" date="2019-03" db="EMBL/GenBank/DDBJ databases">
        <title>Paraburkholderia sp. isolated from native Mimosa gymnas in Guartela State Park, Brazil.</title>
        <authorList>
            <person name="Paulitsch F."/>
            <person name="Hungria M."/>
            <person name="Delamuta J.R.M."/>
            <person name="Ribeiro R.A."/>
            <person name="Dall'Agnol R."/>
            <person name="Silva J.S.B."/>
        </authorList>
    </citation>
    <scope>NUCLEOTIDE SEQUENCE [LARGE SCALE GENOMIC DNA]</scope>
    <source>
        <strain evidence="6 7">CNPSo 3008</strain>
    </source>
</reference>
<dbReference type="InterPro" id="IPR011057">
    <property type="entry name" value="Mss4-like_sf"/>
</dbReference>
<dbReference type="PANTHER" id="PTHR33337:SF40">
    <property type="entry name" value="CENP-V_GFA DOMAIN-CONTAINING PROTEIN-RELATED"/>
    <property type="match status" value="1"/>
</dbReference>
<accession>A0A4R5LKJ9</accession>
<dbReference type="AlphaFoldDB" id="A0A4R5LKJ9"/>
<keyword evidence="2" id="KW-0479">Metal-binding</keyword>
<dbReference type="Pfam" id="PF04828">
    <property type="entry name" value="GFA"/>
    <property type="match status" value="1"/>
</dbReference>
<dbReference type="PANTHER" id="PTHR33337">
    <property type="entry name" value="GFA DOMAIN-CONTAINING PROTEIN"/>
    <property type="match status" value="1"/>
</dbReference>
<dbReference type="GO" id="GO:0016846">
    <property type="term" value="F:carbon-sulfur lyase activity"/>
    <property type="evidence" value="ECO:0007669"/>
    <property type="project" value="InterPro"/>
</dbReference>
<evidence type="ECO:0000256" key="3">
    <source>
        <dbReference type="ARBA" id="ARBA00022833"/>
    </source>
</evidence>
<evidence type="ECO:0000256" key="4">
    <source>
        <dbReference type="ARBA" id="ARBA00023239"/>
    </source>
</evidence>
<dbReference type="PROSITE" id="PS51891">
    <property type="entry name" value="CENP_V_GFA"/>
    <property type="match status" value="1"/>
</dbReference>
<keyword evidence="3" id="KW-0862">Zinc</keyword>
<comment type="similarity">
    <text evidence="1">Belongs to the Gfa family.</text>
</comment>